<dbReference type="GeneID" id="10502431"/>
<dbReference type="VEuPathDB" id="AmoebaDB:DICPUDRAFT_76169"/>
<keyword evidence="1" id="KW-0472">Membrane</keyword>
<reference evidence="3" key="1">
    <citation type="journal article" date="2011" name="Genome Biol.">
        <title>Comparative genomics of the social amoebae Dictyostelium discoideum and Dictyostelium purpureum.</title>
        <authorList>
            <consortium name="US DOE Joint Genome Institute (JGI-PGF)"/>
            <person name="Sucgang R."/>
            <person name="Kuo A."/>
            <person name="Tian X."/>
            <person name="Salerno W."/>
            <person name="Parikh A."/>
            <person name="Feasley C.L."/>
            <person name="Dalin E."/>
            <person name="Tu H."/>
            <person name="Huang E."/>
            <person name="Barry K."/>
            <person name="Lindquist E."/>
            <person name="Shapiro H."/>
            <person name="Bruce D."/>
            <person name="Schmutz J."/>
            <person name="Salamov A."/>
            <person name="Fey P."/>
            <person name="Gaudet P."/>
            <person name="Anjard C."/>
            <person name="Babu M.M."/>
            <person name="Basu S."/>
            <person name="Bushmanova Y."/>
            <person name="van der Wel H."/>
            <person name="Katoh-Kurasawa M."/>
            <person name="Dinh C."/>
            <person name="Coutinho P.M."/>
            <person name="Saito T."/>
            <person name="Elias M."/>
            <person name="Schaap P."/>
            <person name="Kay R.R."/>
            <person name="Henrissat B."/>
            <person name="Eichinger L."/>
            <person name="Rivero F."/>
            <person name="Putnam N.H."/>
            <person name="West C.M."/>
            <person name="Loomis W.F."/>
            <person name="Chisholm R.L."/>
            <person name="Shaulsky G."/>
            <person name="Strassmann J.E."/>
            <person name="Queller D.C."/>
            <person name="Kuspa A."/>
            <person name="Grigoriev I.V."/>
        </authorList>
    </citation>
    <scope>NUCLEOTIDE SEQUENCE [LARGE SCALE GENOMIC DNA]</scope>
    <source>
        <strain evidence="3">QSDP1</strain>
    </source>
</reference>
<keyword evidence="1" id="KW-1133">Transmembrane helix</keyword>
<dbReference type="Proteomes" id="UP000001064">
    <property type="component" value="Unassembled WGS sequence"/>
</dbReference>
<name>F0ZCT6_DICPU</name>
<dbReference type="EMBL" id="GL870980">
    <property type="protein sequence ID" value="EGC38275.1"/>
    <property type="molecule type" value="Genomic_DNA"/>
</dbReference>
<dbReference type="eggNOG" id="ENOG502RHMH">
    <property type="taxonomic scope" value="Eukaryota"/>
</dbReference>
<dbReference type="OrthoDB" id="10578755at2759"/>
<dbReference type="KEGG" id="dpp:DICPUDRAFT_76169"/>
<keyword evidence="3" id="KW-1185">Reference proteome</keyword>
<keyword evidence="1" id="KW-0812">Transmembrane</keyword>
<organism evidence="2 3">
    <name type="scientific">Dictyostelium purpureum</name>
    <name type="common">Slime mold</name>
    <dbReference type="NCBI Taxonomy" id="5786"/>
    <lineage>
        <taxon>Eukaryota</taxon>
        <taxon>Amoebozoa</taxon>
        <taxon>Evosea</taxon>
        <taxon>Eumycetozoa</taxon>
        <taxon>Dictyostelia</taxon>
        <taxon>Dictyosteliales</taxon>
        <taxon>Dictyosteliaceae</taxon>
        <taxon>Dictyostelium</taxon>
    </lineage>
</organism>
<proteinExistence type="predicted"/>
<dbReference type="OMA" id="CKNLIAC"/>
<dbReference type="AlphaFoldDB" id="F0ZCT6"/>
<sequence length="271" mass="31357">MIKFKNYFSFYIFIIIIFLNSNLIYSINYNNNNSNKNDININNFNNEINYNINNNNNNNYLLFKPYNNDKNCLDKNYGGLGMIILGNKTCISNNGISITVQLQTNLQSFVLCKYSNNNCKNLIACEKLMVENQCLDAFTSAMFINSQPIPSSYTRVYVIDPINNSTYFNRSESNYGYHFKQYYTPSSSSPQTCNLNQLQFTQFITDDFYNPNQANPFLSQTFKCNNNFIPEMIIGEQSSSSSSISENIIYLNQTCKNSNNYSNQFNYEITC</sequence>
<gene>
    <name evidence="2" type="ORF">DICPUDRAFT_76169</name>
</gene>
<protein>
    <recommendedName>
        <fullName evidence="4">Transmembrane protein</fullName>
    </recommendedName>
</protein>
<evidence type="ECO:0000313" key="2">
    <source>
        <dbReference type="EMBL" id="EGC38275.1"/>
    </source>
</evidence>
<evidence type="ECO:0000256" key="1">
    <source>
        <dbReference type="SAM" id="Phobius"/>
    </source>
</evidence>
<evidence type="ECO:0000313" key="3">
    <source>
        <dbReference type="Proteomes" id="UP000001064"/>
    </source>
</evidence>
<dbReference type="RefSeq" id="XP_003285232.1">
    <property type="nucleotide sequence ID" value="XM_003285184.1"/>
</dbReference>
<dbReference type="InParanoid" id="F0ZCT6"/>
<accession>F0ZCT6</accession>
<dbReference type="FunCoup" id="F0ZCT6">
    <property type="interactions" value="937"/>
</dbReference>
<evidence type="ECO:0008006" key="4">
    <source>
        <dbReference type="Google" id="ProtNLM"/>
    </source>
</evidence>
<feature type="transmembrane region" description="Helical" evidence="1">
    <location>
        <begin position="7"/>
        <end position="27"/>
    </location>
</feature>